<organism evidence="6 7">
    <name type="scientific">Micromonospora robiginosa</name>
    <dbReference type="NCBI Taxonomy" id="2749844"/>
    <lineage>
        <taxon>Bacteria</taxon>
        <taxon>Bacillati</taxon>
        <taxon>Actinomycetota</taxon>
        <taxon>Actinomycetes</taxon>
        <taxon>Micromonosporales</taxon>
        <taxon>Micromonosporaceae</taxon>
        <taxon>Micromonospora</taxon>
    </lineage>
</organism>
<reference evidence="6 7" key="2">
    <citation type="journal article" date="2021" name="Mar. Drugs">
        <title>A New Micromonospora Strain with Antibiotic Activity Isolated from the Microbiome of a Mid-Atlantic Deep-Sea Sponge.</title>
        <authorList>
            <person name="Back C.R."/>
            <person name="Stennett H.L."/>
            <person name="Williams S.E."/>
            <person name="Wang L."/>
            <person name="Ojeda Gomez J."/>
            <person name="Abdulle O.M."/>
            <person name="Duffy T."/>
            <person name="Neal C."/>
            <person name="Mantell J."/>
            <person name="Jepson M.A."/>
            <person name="Hendry K.R."/>
            <person name="Powell D."/>
            <person name="Stach J.E.M."/>
            <person name="Essex-Lopresti A.E."/>
            <person name="Willis C.L."/>
            <person name="Curnow P."/>
            <person name="Race P.R."/>
        </authorList>
    </citation>
    <scope>NUCLEOTIDE SEQUENCE [LARGE SCALE GENOMIC DNA]</scope>
    <source>
        <strain evidence="6 7">28ISP2-46</strain>
    </source>
</reference>
<evidence type="ECO:0000313" key="7">
    <source>
        <dbReference type="Proteomes" id="UP000510844"/>
    </source>
</evidence>
<evidence type="ECO:0000256" key="1">
    <source>
        <dbReference type="ARBA" id="ARBA00022553"/>
    </source>
</evidence>
<dbReference type="PRINTS" id="PR00038">
    <property type="entry name" value="HTHLUXR"/>
</dbReference>
<dbReference type="PANTHER" id="PTHR43214:SF43">
    <property type="entry name" value="TWO-COMPONENT RESPONSE REGULATOR"/>
    <property type="match status" value="1"/>
</dbReference>
<dbReference type="InterPro" id="IPR001789">
    <property type="entry name" value="Sig_transdc_resp-reg_receiver"/>
</dbReference>
<dbReference type="Pfam" id="PF00072">
    <property type="entry name" value="Response_reg"/>
    <property type="match status" value="1"/>
</dbReference>
<evidence type="ECO:0000313" key="6">
    <source>
        <dbReference type="EMBL" id="QLQ40547.2"/>
    </source>
</evidence>
<dbReference type="GO" id="GO:0006355">
    <property type="term" value="P:regulation of DNA-templated transcription"/>
    <property type="evidence" value="ECO:0007669"/>
    <property type="project" value="InterPro"/>
</dbReference>
<evidence type="ECO:0000259" key="4">
    <source>
        <dbReference type="PROSITE" id="PS50043"/>
    </source>
</evidence>
<protein>
    <submittedName>
        <fullName evidence="6">Response regulator transcription factor</fullName>
    </submittedName>
</protein>
<dbReference type="InterPro" id="IPR039420">
    <property type="entry name" value="WalR-like"/>
</dbReference>
<dbReference type="GO" id="GO:0000160">
    <property type="term" value="P:phosphorelay signal transduction system"/>
    <property type="evidence" value="ECO:0007669"/>
    <property type="project" value="InterPro"/>
</dbReference>
<dbReference type="PANTHER" id="PTHR43214">
    <property type="entry name" value="TWO-COMPONENT RESPONSE REGULATOR"/>
    <property type="match status" value="1"/>
</dbReference>
<dbReference type="PROSITE" id="PS00622">
    <property type="entry name" value="HTH_LUXR_1"/>
    <property type="match status" value="1"/>
</dbReference>
<dbReference type="SMART" id="SM00421">
    <property type="entry name" value="HTH_LUXR"/>
    <property type="match status" value="1"/>
</dbReference>
<dbReference type="SUPFAM" id="SSF46894">
    <property type="entry name" value="C-terminal effector domain of the bipartite response regulators"/>
    <property type="match status" value="1"/>
</dbReference>
<dbReference type="EMBL" id="CP059322">
    <property type="protein sequence ID" value="QLQ40547.2"/>
    <property type="molecule type" value="Genomic_DNA"/>
</dbReference>
<dbReference type="SMART" id="SM00448">
    <property type="entry name" value="REC"/>
    <property type="match status" value="1"/>
</dbReference>
<keyword evidence="2" id="KW-0238">DNA-binding</keyword>
<gene>
    <name evidence="6" type="ORF">H1D33_26110</name>
</gene>
<dbReference type="CDD" id="cd06170">
    <property type="entry name" value="LuxR_C_like"/>
    <property type="match status" value="1"/>
</dbReference>
<evidence type="ECO:0000259" key="5">
    <source>
        <dbReference type="PROSITE" id="PS50110"/>
    </source>
</evidence>
<sequence length="227" mass="23702">MSDTPIRVVVVDDHPVFRLGMSALLDTLTGIECVGEATDAADALTLVARVRPDVVLMDLHLGQGSGIEATRLLRRDHPAVRVLVVTMLNDDASLVAALRAGARGYVLKGASATDVERGIRGVAGGDLILGAPLADRAGALLGTRPDIPFPQLTEREREILGLLARGLANPLIAHRLGLSAKTVRNNVSAILVKLHLGSRAEAIALARDHGMGAPGTGATVPVADRRP</sequence>
<dbReference type="InterPro" id="IPR011006">
    <property type="entry name" value="CheY-like_superfamily"/>
</dbReference>
<evidence type="ECO:0000256" key="2">
    <source>
        <dbReference type="ARBA" id="ARBA00023125"/>
    </source>
</evidence>
<reference evidence="7" key="1">
    <citation type="submission" date="2020-07" db="EMBL/GenBank/DDBJ databases">
        <title>A new Micromonospora strain with potent antibiotic activity isolated from the microbiome of a mid-Atlantic deep-sea sponge.</title>
        <authorList>
            <person name="Back C.R."/>
            <person name="Stennett H.L."/>
            <person name="Williams S.E."/>
            <person name="Wang L."/>
            <person name="Ojeda Gomez J."/>
            <person name="Abdulle O.M."/>
            <person name="Duffy T."/>
            <person name="Hendry K.R."/>
            <person name="Powell D."/>
            <person name="Stach J.E."/>
            <person name="Essex-Lopresti A.E."/>
            <person name="Willis C.L."/>
            <person name="Curnow P."/>
            <person name="Race P.R."/>
        </authorList>
    </citation>
    <scope>NUCLEOTIDE SEQUENCE [LARGE SCALE GENOMIC DNA]</scope>
    <source>
        <strain evidence="7">28ISP2-46</strain>
    </source>
</reference>
<dbReference type="InterPro" id="IPR000792">
    <property type="entry name" value="Tscrpt_reg_LuxR_C"/>
</dbReference>
<evidence type="ECO:0000256" key="3">
    <source>
        <dbReference type="PROSITE-ProRule" id="PRU00169"/>
    </source>
</evidence>
<dbReference type="GO" id="GO:0003677">
    <property type="term" value="F:DNA binding"/>
    <property type="evidence" value="ECO:0007669"/>
    <property type="project" value="UniProtKB-KW"/>
</dbReference>
<dbReference type="PROSITE" id="PS50043">
    <property type="entry name" value="HTH_LUXR_2"/>
    <property type="match status" value="1"/>
</dbReference>
<proteinExistence type="predicted"/>
<accession>A0A7L6BF56</accession>
<dbReference type="Gene3D" id="3.40.50.2300">
    <property type="match status" value="1"/>
</dbReference>
<dbReference type="InterPro" id="IPR016032">
    <property type="entry name" value="Sig_transdc_resp-reg_C-effctor"/>
</dbReference>
<dbReference type="Proteomes" id="UP000510844">
    <property type="component" value="Chromosome"/>
</dbReference>
<dbReference type="RefSeq" id="WP_246411673.1">
    <property type="nucleotide sequence ID" value="NZ_CP059322.2"/>
</dbReference>
<dbReference type="AlphaFoldDB" id="A0A7L6BF56"/>
<keyword evidence="7" id="KW-1185">Reference proteome</keyword>
<name>A0A7L6BF56_9ACTN</name>
<dbReference type="SUPFAM" id="SSF52172">
    <property type="entry name" value="CheY-like"/>
    <property type="match status" value="1"/>
</dbReference>
<feature type="modified residue" description="4-aspartylphosphate" evidence="3">
    <location>
        <position position="58"/>
    </location>
</feature>
<dbReference type="InterPro" id="IPR058245">
    <property type="entry name" value="NreC/VraR/RcsB-like_REC"/>
</dbReference>
<dbReference type="PROSITE" id="PS50110">
    <property type="entry name" value="RESPONSE_REGULATORY"/>
    <property type="match status" value="1"/>
</dbReference>
<dbReference type="KEGG" id="mfeu:H1D33_26110"/>
<feature type="domain" description="HTH luxR-type" evidence="4">
    <location>
        <begin position="145"/>
        <end position="210"/>
    </location>
</feature>
<feature type="domain" description="Response regulatory" evidence="5">
    <location>
        <begin position="7"/>
        <end position="123"/>
    </location>
</feature>
<dbReference type="CDD" id="cd17535">
    <property type="entry name" value="REC_NarL-like"/>
    <property type="match status" value="1"/>
</dbReference>
<keyword evidence="1 3" id="KW-0597">Phosphoprotein</keyword>
<dbReference type="Pfam" id="PF00196">
    <property type="entry name" value="GerE"/>
    <property type="match status" value="1"/>
</dbReference>